<dbReference type="AlphaFoldDB" id="A0A7T6XUP1"/>
<evidence type="ECO:0000256" key="1">
    <source>
        <dbReference type="ARBA" id="ARBA00004685"/>
    </source>
</evidence>
<keyword evidence="5" id="KW-1133">Transmembrane helix</keyword>
<dbReference type="KEGG" id="pdp:PDIP_03230"/>
<protein>
    <submittedName>
        <fullName evidence="6">Oxidase ustYa</fullName>
    </submittedName>
</protein>
<dbReference type="PANTHER" id="PTHR33365:SF11">
    <property type="entry name" value="TAT PATHWAY SIGNAL SEQUENCE"/>
    <property type="match status" value="1"/>
</dbReference>
<name>A0A7T6XUP1_PENDI</name>
<evidence type="ECO:0000256" key="4">
    <source>
        <dbReference type="SAM" id="MobiDB-lite"/>
    </source>
</evidence>
<accession>A0A7T6XUP1</accession>
<dbReference type="Pfam" id="PF11807">
    <property type="entry name" value="UstYa"/>
    <property type="match status" value="1"/>
</dbReference>
<evidence type="ECO:0000313" key="7">
    <source>
        <dbReference type="Proteomes" id="UP000595662"/>
    </source>
</evidence>
<keyword evidence="5" id="KW-0812">Transmembrane</keyword>
<evidence type="ECO:0000256" key="5">
    <source>
        <dbReference type="SAM" id="Phobius"/>
    </source>
</evidence>
<dbReference type="PANTHER" id="PTHR33365">
    <property type="entry name" value="YALI0B05434P"/>
    <property type="match status" value="1"/>
</dbReference>
<gene>
    <name evidence="6" type="ORF">Pdw03_5226</name>
</gene>
<dbReference type="Proteomes" id="UP000595662">
    <property type="component" value="Chromosome 6"/>
</dbReference>
<proteinExistence type="inferred from homology"/>
<dbReference type="RefSeq" id="XP_014539072.2">
    <property type="nucleotide sequence ID" value="XM_014683586.2"/>
</dbReference>
<keyword evidence="2" id="KW-0560">Oxidoreductase</keyword>
<comment type="pathway">
    <text evidence="1">Mycotoxin biosynthesis.</text>
</comment>
<comment type="similarity">
    <text evidence="3">Belongs to the ustYa family.</text>
</comment>
<dbReference type="GO" id="GO:0043386">
    <property type="term" value="P:mycotoxin biosynthetic process"/>
    <property type="evidence" value="ECO:0007669"/>
    <property type="project" value="InterPro"/>
</dbReference>
<feature type="transmembrane region" description="Helical" evidence="5">
    <location>
        <begin position="55"/>
        <end position="77"/>
    </location>
</feature>
<evidence type="ECO:0000313" key="6">
    <source>
        <dbReference type="EMBL" id="QQK47591.1"/>
    </source>
</evidence>
<sequence>MAAHDGYESDKEIPLESGRSDSSSTLLPRADPWNYHSRKSSRSLRERQICSYRNWLIGLNALLFLTSIGLWAVGILATKSQECYCDVESWTTKFEEDLQYTSRVTFQPHSYFGGPPSNKTDEMWKRLSPPGDGIVELPIAAAKNLPESLPAPNNPETMLVYGVSVFHQLHCLNFLRFAYYPSSLKDMDEEEVKFHRDHCLDYIRQVLMCHADPTFEPMSDVGINGMGAVHQCRDFDKIFSWAYEHRSNKVRGSGYTGGRLTHTPGDLNNFDEGPHAGHGH</sequence>
<dbReference type="InterPro" id="IPR021765">
    <property type="entry name" value="UstYa-like"/>
</dbReference>
<organism evidence="6 7">
    <name type="scientific">Penicillium digitatum</name>
    <name type="common">Green mold</name>
    <dbReference type="NCBI Taxonomy" id="36651"/>
    <lineage>
        <taxon>Eukaryota</taxon>
        <taxon>Fungi</taxon>
        <taxon>Dikarya</taxon>
        <taxon>Ascomycota</taxon>
        <taxon>Pezizomycotina</taxon>
        <taxon>Eurotiomycetes</taxon>
        <taxon>Eurotiomycetidae</taxon>
        <taxon>Eurotiales</taxon>
        <taxon>Aspergillaceae</taxon>
        <taxon>Penicillium</taxon>
    </lineage>
</organism>
<dbReference type="GO" id="GO:0016491">
    <property type="term" value="F:oxidoreductase activity"/>
    <property type="evidence" value="ECO:0007669"/>
    <property type="project" value="UniProtKB-KW"/>
</dbReference>
<evidence type="ECO:0000256" key="2">
    <source>
        <dbReference type="ARBA" id="ARBA00023002"/>
    </source>
</evidence>
<dbReference type="GeneID" id="26228646"/>
<dbReference type="EMBL" id="CP060779">
    <property type="protein sequence ID" value="QQK47591.1"/>
    <property type="molecule type" value="Genomic_DNA"/>
</dbReference>
<reference evidence="6 7" key="1">
    <citation type="submission" date="2020-08" db="EMBL/GenBank/DDBJ databases">
        <title>The completed genome sequence of the pathogenic ascomycete fungus Penicillium digitatum.</title>
        <authorList>
            <person name="Wang M."/>
        </authorList>
    </citation>
    <scope>NUCLEOTIDE SEQUENCE [LARGE SCALE GENOMIC DNA]</scope>
    <source>
        <strain evidence="6 7">PdW03</strain>
    </source>
</reference>
<feature type="compositionally biased region" description="Basic and acidic residues" evidence="4">
    <location>
        <begin position="1"/>
        <end position="14"/>
    </location>
</feature>
<dbReference type="VEuPathDB" id="FungiDB:PDIP_03230"/>
<evidence type="ECO:0000256" key="3">
    <source>
        <dbReference type="ARBA" id="ARBA00035112"/>
    </source>
</evidence>
<keyword evidence="5" id="KW-0472">Membrane</keyword>
<feature type="region of interest" description="Disordered" evidence="4">
    <location>
        <begin position="253"/>
        <end position="280"/>
    </location>
</feature>
<feature type="region of interest" description="Disordered" evidence="4">
    <location>
        <begin position="1"/>
        <end position="25"/>
    </location>
</feature>